<evidence type="ECO:0000313" key="2">
    <source>
        <dbReference type="EMBL" id="MDQ0229223.1"/>
    </source>
</evidence>
<organism evidence="2 3">
    <name type="scientific">Metabacillus malikii</name>
    <dbReference type="NCBI Taxonomy" id="1504265"/>
    <lineage>
        <taxon>Bacteria</taxon>
        <taxon>Bacillati</taxon>
        <taxon>Bacillota</taxon>
        <taxon>Bacilli</taxon>
        <taxon>Bacillales</taxon>
        <taxon>Bacillaceae</taxon>
        <taxon>Metabacillus</taxon>
    </lineage>
</organism>
<dbReference type="Proteomes" id="UP001234495">
    <property type="component" value="Unassembled WGS sequence"/>
</dbReference>
<keyword evidence="1" id="KW-0472">Membrane</keyword>
<dbReference type="EMBL" id="JAUSUD010000001">
    <property type="protein sequence ID" value="MDQ0229223.1"/>
    <property type="molecule type" value="Genomic_DNA"/>
</dbReference>
<keyword evidence="3" id="KW-1185">Reference proteome</keyword>
<name>A0ABT9ZAF7_9BACI</name>
<sequence length="55" mass="6336">MFDITFLFIMAFAGGTIVIIGISVILGRRITEPKEELQQKVKNLEEEVRKLKNEK</sequence>
<evidence type="ECO:0000256" key="1">
    <source>
        <dbReference type="SAM" id="Phobius"/>
    </source>
</evidence>
<keyword evidence="1" id="KW-0812">Transmembrane</keyword>
<dbReference type="RefSeq" id="WP_307336534.1">
    <property type="nucleotide sequence ID" value="NZ_JAUSUD010000001.1"/>
</dbReference>
<protein>
    <recommendedName>
        <fullName evidence="4">DUF4083 domain-containing protein</fullName>
    </recommendedName>
</protein>
<feature type="transmembrane region" description="Helical" evidence="1">
    <location>
        <begin position="6"/>
        <end position="26"/>
    </location>
</feature>
<evidence type="ECO:0000313" key="3">
    <source>
        <dbReference type="Proteomes" id="UP001234495"/>
    </source>
</evidence>
<accession>A0ABT9ZAF7</accession>
<evidence type="ECO:0008006" key="4">
    <source>
        <dbReference type="Google" id="ProtNLM"/>
    </source>
</evidence>
<gene>
    <name evidence="2" type="ORF">J2S19_000473</name>
</gene>
<comment type="caution">
    <text evidence="2">The sequence shown here is derived from an EMBL/GenBank/DDBJ whole genome shotgun (WGS) entry which is preliminary data.</text>
</comment>
<reference evidence="2 3" key="1">
    <citation type="submission" date="2023-07" db="EMBL/GenBank/DDBJ databases">
        <title>Genomic Encyclopedia of Type Strains, Phase IV (KMG-IV): sequencing the most valuable type-strain genomes for metagenomic binning, comparative biology and taxonomic classification.</title>
        <authorList>
            <person name="Goeker M."/>
        </authorList>
    </citation>
    <scope>NUCLEOTIDE SEQUENCE [LARGE SCALE GENOMIC DNA]</scope>
    <source>
        <strain evidence="2 3">DSM 29005</strain>
    </source>
</reference>
<keyword evidence="1" id="KW-1133">Transmembrane helix</keyword>
<proteinExistence type="predicted"/>